<dbReference type="Proteomes" id="UP001386955">
    <property type="component" value="Unassembled WGS sequence"/>
</dbReference>
<dbReference type="FunFam" id="1.10.287.1130:FF:000003">
    <property type="entry name" value="Cytochrome c oxidase copper chaperone"/>
    <property type="match status" value="1"/>
</dbReference>
<keyword evidence="7" id="KW-0143">Chaperone</keyword>
<proteinExistence type="inferred from homology"/>
<evidence type="ECO:0000256" key="2">
    <source>
        <dbReference type="ARBA" id="ARBA00009241"/>
    </source>
</evidence>
<dbReference type="Pfam" id="PF05051">
    <property type="entry name" value="COX17"/>
    <property type="match status" value="1"/>
</dbReference>
<dbReference type="PANTHER" id="PTHR16719:SF0">
    <property type="entry name" value="CYTOCHROME C OXIDASE COPPER CHAPERONE"/>
    <property type="match status" value="1"/>
</dbReference>
<feature type="transmembrane region" description="Helical" evidence="9">
    <location>
        <begin position="145"/>
        <end position="164"/>
    </location>
</feature>
<accession>A0AAN9T243</accession>
<evidence type="ECO:0008006" key="12">
    <source>
        <dbReference type="Google" id="ProtNLM"/>
    </source>
</evidence>
<comment type="subcellular location">
    <subcellularLocation>
        <location evidence="1">Mitochondrion intermembrane space</location>
    </subcellularLocation>
</comment>
<evidence type="ECO:0000256" key="4">
    <source>
        <dbReference type="ARBA" id="ARBA00023008"/>
    </source>
</evidence>
<keyword evidence="9" id="KW-0472">Membrane</keyword>
<protein>
    <recommendedName>
        <fullName evidence="12">Cytochrome c oxidase copper chaperone</fullName>
    </recommendedName>
</protein>
<evidence type="ECO:0000256" key="1">
    <source>
        <dbReference type="ARBA" id="ARBA00004569"/>
    </source>
</evidence>
<dbReference type="Gene3D" id="1.10.287.1130">
    <property type="entry name" value="CytochromE C oxidase copper chaperone"/>
    <property type="match status" value="1"/>
</dbReference>
<evidence type="ECO:0000256" key="5">
    <source>
        <dbReference type="ARBA" id="ARBA00023128"/>
    </source>
</evidence>
<feature type="binding site" evidence="8">
    <location>
        <position position="209"/>
    </location>
    <ligand>
        <name>Cu cation</name>
        <dbReference type="ChEBI" id="CHEBI:23378"/>
    </ligand>
</feature>
<keyword evidence="3 8" id="KW-0479">Metal-binding</keyword>
<sequence length="249" mass="27816">MIELVESTFWFSFGILQFFITREGGILMIPTSPQSETTSNSSVITKSDRNGVVPLVPFLRSHSSIRRIQVTDLCLCPITLVLRVSILFLLRFPILILLHVCLGLAISNLRGLLAFQPSLSLINYYNYISNIILLHLLLFHTSTDILLPDKVCLFVFIIIIILFFPGYKTMSGVQLQSASPALTIQESQKNECSVTVATGAESKPKKKICCACPDTKRLRDECIVEHGEAACAKWIEAHRLCLRAEGFNV</sequence>
<comment type="similarity">
    <text evidence="2">Belongs to the COX17 family.</text>
</comment>
<reference evidence="10 11" key="1">
    <citation type="submission" date="2024-01" db="EMBL/GenBank/DDBJ databases">
        <title>The genomes of 5 underutilized Papilionoideae crops provide insights into root nodulation and disease resistanc.</title>
        <authorList>
            <person name="Jiang F."/>
        </authorList>
    </citation>
    <scope>NUCLEOTIDE SEQUENCE [LARGE SCALE GENOMIC DNA]</scope>
    <source>
        <strain evidence="10">DUOXIRENSHENG_FW03</strain>
        <tissue evidence="10">Leaves</tissue>
    </source>
</reference>
<keyword evidence="11" id="KW-1185">Reference proteome</keyword>
<keyword evidence="5" id="KW-0496">Mitochondrion</keyword>
<dbReference type="InterPro" id="IPR009069">
    <property type="entry name" value="Cys_alpha_HP_mot_SF"/>
</dbReference>
<evidence type="ECO:0000256" key="9">
    <source>
        <dbReference type="SAM" id="Phobius"/>
    </source>
</evidence>
<name>A0AAN9T243_PSOTE</name>
<feature type="transmembrane region" description="Helical" evidence="9">
    <location>
        <begin position="122"/>
        <end position="139"/>
    </location>
</feature>
<dbReference type="PROSITE" id="PS51808">
    <property type="entry name" value="CHCH"/>
    <property type="match status" value="1"/>
</dbReference>
<comment type="caution">
    <text evidence="10">The sequence shown here is derived from an EMBL/GenBank/DDBJ whole genome shotgun (WGS) entry which is preliminary data.</text>
</comment>
<evidence type="ECO:0000256" key="6">
    <source>
        <dbReference type="ARBA" id="ARBA00023157"/>
    </source>
</evidence>
<dbReference type="GO" id="GO:0005507">
    <property type="term" value="F:copper ion binding"/>
    <property type="evidence" value="ECO:0007669"/>
    <property type="project" value="InterPro"/>
</dbReference>
<keyword evidence="4 8" id="KW-0186">Copper</keyword>
<dbReference type="EMBL" id="JAYMYS010000002">
    <property type="protein sequence ID" value="KAK7405252.1"/>
    <property type="molecule type" value="Genomic_DNA"/>
</dbReference>
<dbReference type="PANTHER" id="PTHR16719">
    <property type="entry name" value="CYTOCHROME C OXIDASE COPPER CHAPERONE"/>
    <property type="match status" value="1"/>
</dbReference>
<dbReference type="GO" id="GO:0005758">
    <property type="term" value="C:mitochondrial intermembrane space"/>
    <property type="evidence" value="ECO:0007669"/>
    <property type="project" value="UniProtKB-SubCell"/>
</dbReference>
<keyword evidence="9" id="KW-0812">Transmembrane</keyword>
<evidence type="ECO:0000313" key="10">
    <source>
        <dbReference type="EMBL" id="KAK7405252.1"/>
    </source>
</evidence>
<feature type="binding site" evidence="8">
    <location>
        <position position="210"/>
    </location>
    <ligand>
        <name>Cu cation</name>
        <dbReference type="ChEBI" id="CHEBI:23378"/>
    </ligand>
</feature>
<dbReference type="SUPFAM" id="SSF47072">
    <property type="entry name" value="Cysteine alpha-hairpin motif"/>
    <property type="match status" value="1"/>
</dbReference>
<evidence type="ECO:0000313" key="11">
    <source>
        <dbReference type="Proteomes" id="UP001386955"/>
    </source>
</evidence>
<keyword evidence="9" id="KW-1133">Transmembrane helix</keyword>
<organism evidence="10 11">
    <name type="scientific">Psophocarpus tetragonolobus</name>
    <name type="common">Winged bean</name>
    <name type="synonym">Dolichos tetragonolobus</name>
    <dbReference type="NCBI Taxonomy" id="3891"/>
    <lineage>
        <taxon>Eukaryota</taxon>
        <taxon>Viridiplantae</taxon>
        <taxon>Streptophyta</taxon>
        <taxon>Embryophyta</taxon>
        <taxon>Tracheophyta</taxon>
        <taxon>Spermatophyta</taxon>
        <taxon>Magnoliopsida</taxon>
        <taxon>eudicotyledons</taxon>
        <taxon>Gunneridae</taxon>
        <taxon>Pentapetalae</taxon>
        <taxon>rosids</taxon>
        <taxon>fabids</taxon>
        <taxon>Fabales</taxon>
        <taxon>Fabaceae</taxon>
        <taxon>Papilionoideae</taxon>
        <taxon>50 kb inversion clade</taxon>
        <taxon>NPAAA clade</taxon>
        <taxon>indigoferoid/millettioid clade</taxon>
        <taxon>Phaseoleae</taxon>
        <taxon>Psophocarpus</taxon>
    </lineage>
</organism>
<dbReference type="InterPro" id="IPR007745">
    <property type="entry name" value="Cyt_c_oxidase_Cu-chaperone"/>
</dbReference>
<dbReference type="AlphaFoldDB" id="A0AAN9T243"/>
<evidence type="ECO:0000256" key="7">
    <source>
        <dbReference type="ARBA" id="ARBA00023186"/>
    </source>
</evidence>
<keyword evidence="6" id="KW-1015">Disulfide bond</keyword>
<gene>
    <name evidence="10" type="ORF">VNO78_06451</name>
</gene>
<evidence type="ECO:0000256" key="8">
    <source>
        <dbReference type="PIRSR" id="PIRSR607745-1"/>
    </source>
</evidence>
<dbReference type="GO" id="GO:0016531">
    <property type="term" value="F:copper chaperone activity"/>
    <property type="evidence" value="ECO:0007669"/>
    <property type="project" value="InterPro"/>
</dbReference>
<evidence type="ECO:0000256" key="3">
    <source>
        <dbReference type="ARBA" id="ARBA00022723"/>
    </source>
</evidence>